<comment type="caution">
    <text evidence="8">The sequence shown here is derived from an EMBL/GenBank/DDBJ whole genome shotgun (WGS) entry which is preliminary data.</text>
</comment>
<dbReference type="Pfam" id="PF00300">
    <property type="entry name" value="His_Phos_1"/>
    <property type="match status" value="1"/>
</dbReference>
<feature type="binding site" evidence="5">
    <location>
        <begin position="62"/>
        <end position="63"/>
    </location>
    <ligand>
        <name>substrate</name>
    </ligand>
</feature>
<feature type="compositionally biased region" description="Basic and acidic residues" evidence="7">
    <location>
        <begin position="404"/>
        <end position="414"/>
    </location>
</feature>
<organism evidence="8 9">
    <name type="scientific">Mugilogobius chulae</name>
    <name type="common">yellowstripe goby</name>
    <dbReference type="NCBI Taxonomy" id="88201"/>
    <lineage>
        <taxon>Eukaryota</taxon>
        <taxon>Metazoa</taxon>
        <taxon>Chordata</taxon>
        <taxon>Craniata</taxon>
        <taxon>Vertebrata</taxon>
        <taxon>Euteleostomi</taxon>
        <taxon>Actinopterygii</taxon>
        <taxon>Neopterygii</taxon>
        <taxon>Teleostei</taxon>
        <taxon>Neoteleostei</taxon>
        <taxon>Acanthomorphata</taxon>
        <taxon>Gobiaria</taxon>
        <taxon>Gobiiformes</taxon>
        <taxon>Gobioidei</taxon>
        <taxon>Gobiidae</taxon>
        <taxon>Gobionellinae</taxon>
        <taxon>Mugilogobius</taxon>
    </lineage>
</organism>
<comment type="similarity">
    <text evidence="1">Belongs to the phosphoglycerate mutase family. BPG-dependent PGAM subfamily.</text>
</comment>
<feature type="compositionally biased region" description="Polar residues" evidence="7">
    <location>
        <begin position="373"/>
        <end position="383"/>
    </location>
</feature>
<dbReference type="GO" id="GO:0006096">
    <property type="term" value="P:glycolytic process"/>
    <property type="evidence" value="ECO:0007669"/>
    <property type="project" value="UniProtKB-KW"/>
</dbReference>
<dbReference type="NCBIfam" id="TIGR01258">
    <property type="entry name" value="pgm_1"/>
    <property type="match status" value="1"/>
</dbReference>
<dbReference type="Gene3D" id="3.40.50.1240">
    <property type="entry name" value="Phosphoglycerate mutase-like"/>
    <property type="match status" value="1"/>
</dbReference>
<evidence type="ECO:0000256" key="3">
    <source>
        <dbReference type="ARBA" id="ARBA00023152"/>
    </source>
</evidence>
<proteinExistence type="inferred from homology"/>
<evidence type="ECO:0000256" key="7">
    <source>
        <dbReference type="SAM" id="MobiDB-lite"/>
    </source>
</evidence>
<feature type="region of interest" description="Disordered" evidence="7">
    <location>
        <begin position="183"/>
        <end position="414"/>
    </location>
</feature>
<sequence>MGPDHDYYNIISKDRRYADLTEDQLPSCESLKDTIARALPFWNDVIAPQIKQGKRVLIAAHGNSLRGIVKHLEGMSDEAIMELNLPTGIPILYELDKNLKPVKPMQFLGDEETVRKAMEAWLLKGKLKSKTSEVVSLPRKMRKSSENQRSNGLLSEYFSPGNKGKDMYNPHHSSAFVQETPMKPSQIPNRFPHQPPRRSLPFQSPEHHHRHRQQHFGMSRGHTPQSLDWHHRSYSSTSWRDGESYAHKHPQQHFPRAYVPHGPVHHQGPVTPPPPLSLANHVNHTSRHIVSSERDPPEKSTDSLTKLELKDKHQGKVDASPAETVHMLEQNKPNGHPLLNGLQKDSSHRQHPDSSSSGQARHPVTDLDKRTNFPPSHSHSFTENQHHEVAASHTSHTRQTPMKRQRESGSDTDHAKKLCLKSTHLDKTLECATVMSNLTQAFLKLSALS</sequence>
<dbReference type="InterPro" id="IPR013078">
    <property type="entry name" value="His_Pase_superF_clade-1"/>
</dbReference>
<keyword evidence="4" id="KW-0413">Isomerase</keyword>
<dbReference type="SUPFAM" id="SSF53254">
    <property type="entry name" value="Phosphoglycerate mutase-like"/>
    <property type="match status" value="1"/>
</dbReference>
<evidence type="ECO:0000256" key="4">
    <source>
        <dbReference type="ARBA" id="ARBA00023235"/>
    </source>
</evidence>
<dbReference type="CDD" id="cd07067">
    <property type="entry name" value="HP_PGM_like"/>
    <property type="match status" value="1"/>
</dbReference>
<dbReference type="EMBL" id="JBBPFD010000013">
    <property type="protein sequence ID" value="KAK7901353.1"/>
    <property type="molecule type" value="Genomic_DNA"/>
</dbReference>
<dbReference type="AlphaFoldDB" id="A0AAW0NJ47"/>
<keyword evidence="9" id="KW-1185">Reference proteome</keyword>
<feature type="site" description="Transition state stabilizer" evidence="6">
    <location>
        <position position="61"/>
    </location>
</feature>
<keyword evidence="3" id="KW-0324">Glycolysis</keyword>
<gene>
    <name evidence="8" type="ORF">WMY93_018122</name>
</gene>
<name>A0AAW0NJ47_9GOBI</name>
<dbReference type="EC" id="5.4.2.11" evidence="2"/>
<feature type="compositionally biased region" description="Polar residues" evidence="7">
    <location>
        <begin position="392"/>
        <end position="402"/>
    </location>
</feature>
<evidence type="ECO:0000313" key="8">
    <source>
        <dbReference type="EMBL" id="KAK7901353.1"/>
    </source>
</evidence>
<accession>A0AAW0NJ47</accession>
<dbReference type="InterPro" id="IPR029033">
    <property type="entry name" value="His_PPase_superfam"/>
</dbReference>
<dbReference type="Proteomes" id="UP001460270">
    <property type="component" value="Unassembled WGS sequence"/>
</dbReference>
<dbReference type="InterPro" id="IPR005952">
    <property type="entry name" value="Phosphogly_mut1"/>
</dbReference>
<evidence type="ECO:0000256" key="1">
    <source>
        <dbReference type="ARBA" id="ARBA00006717"/>
    </source>
</evidence>
<evidence type="ECO:0000256" key="2">
    <source>
        <dbReference type="ARBA" id="ARBA00012028"/>
    </source>
</evidence>
<evidence type="ECO:0000313" key="9">
    <source>
        <dbReference type="Proteomes" id="UP001460270"/>
    </source>
</evidence>
<feature type="region of interest" description="Disordered" evidence="7">
    <location>
        <begin position="134"/>
        <end position="154"/>
    </location>
</feature>
<dbReference type="GO" id="GO:0004619">
    <property type="term" value="F:phosphoglycerate mutase activity"/>
    <property type="evidence" value="ECO:0007669"/>
    <property type="project" value="UniProtKB-EC"/>
</dbReference>
<protein>
    <recommendedName>
        <fullName evidence="2">phosphoglycerate mutase (2,3-diphosphoglycerate-dependent)</fullName>
        <ecNumber evidence="2">5.4.2.11</ecNumber>
    </recommendedName>
</protein>
<evidence type="ECO:0000256" key="5">
    <source>
        <dbReference type="PIRSR" id="PIRSR613078-2"/>
    </source>
</evidence>
<dbReference type="PANTHER" id="PTHR11931">
    <property type="entry name" value="PHOSPHOGLYCERATE MUTASE"/>
    <property type="match status" value="1"/>
</dbReference>
<evidence type="ECO:0000256" key="6">
    <source>
        <dbReference type="PIRSR" id="PIRSR613078-3"/>
    </source>
</evidence>
<feature type="compositionally biased region" description="Basic and acidic residues" evidence="7">
    <location>
        <begin position="290"/>
        <end position="316"/>
    </location>
</feature>
<reference evidence="9" key="1">
    <citation type="submission" date="2024-04" db="EMBL/GenBank/DDBJ databases">
        <title>Salinicola lusitanus LLJ914,a marine bacterium isolated from the Okinawa Trough.</title>
        <authorList>
            <person name="Li J."/>
        </authorList>
    </citation>
    <scope>NUCLEOTIDE SEQUENCE [LARGE SCALE GENOMIC DNA]</scope>
</reference>